<dbReference type="Pfam" id="PF00497">
    <property type="entry name" value="SBP_bac_3"/>
    <property type="match status" value="1"/>
</dbReference>
<dbReference type="SMART" id="SM00062">
    <property type="entry name" value="PBPb"/>
    <property type="match status" value="1"/>
</dbReference>
<dbReference type="PANTHER" id="PTHR35936:SF25">
    <property type="entry name" value="ABC TRANSPORTER SUBSTRATE-BINDING PROTEIN"/>
    <property type="match status" value="1"/>
</dbReference>
<dbReference type="Gene3D" id="3.40.190.10">
    <property type="entry name" value="Periplasmic binding protein-like II"/>
    <property type="match status" value="2"/>
</dbReference>
<evidence type="ECO:0000313" key="5">
    <source>
        <dbReference type="Proteomes" id="UP001597295"/>
    </source>
</evidence>
<evidence type="ECO:0000259" key="3">
    <source>
        <dbReference type="SMART" id="SM00062"/>
    </source>
</evidence>
<reference evidence="5" key="1">
    <citation type="journal article" date="2019" name="Int. J. Syst. Evol. Microbiol.">
        <title>The Global Catalogue of Microorganisms (GCM) 10K type strain sequencing project: providing services to taxonomists for standard genome sequencing and annotation.</title>
        <authorList>
            <consortium name="The Broad Institute Genomics Platform"/>
            <consortium name="The Broad Institute Genome Sequencing Center for Infectious Disease"/>
            <person name="Wu L."/>
            <person name="Ma J."/>
        </authorList>
    </citation>
    <scope>NUCLEOTIDE SEQUENCE [LARGE SCALE GENOMIC DNA]</scope>
    <source>
        <strain evidence="5">CGMCC 1.19062</strain>
    </source>
</reference>
<dbReference type="SUPFAM" id="SSF53850">
    <property type="entry name" value="Periplasmic binding protein-like II"/>
    <property type="match status" value="1"/>
</dbReference>
<organism evidence="4 5">
    <name type="scientific">Lacibacterium aquatile</name>
    <dbReference type="NCBI Taxonomy" id="1168082"/>
    <lineage>
        <taxon>Bacteria</taxon>
        <taxon>Pseudomonadati</taxon>
        <taxon>Pseudomonadota</taxon>
        <taxon>Alphaproteobacteria</taxon>
        <taxon>Rhodospirillales</taxon>
        <taxon>Rhodospirillaceae</taxon>
    </lineage>
</organism>
<evidence type="ECO:0000313" key="4">
    <source>
        <dbReference type="EMBL" id="MFD2264177.1"/>
    </source>
</evidence>
<evidence type="ECO:0000256" key="2">
    <source>
        <dbReference type="SAM" id="SignalP"/>
    </source>
</evidence>
<comment type="caution">
    <text evidence="4">The sequence shown here is derived from an EMBL/GenBank/DDBJ whole genome shotgun (WGS) entry which is preliminary data.</text>
</comment>
<name>A0ABW5DSV5_9PROT</name>
<gene>
    <name evidence="4" type="ORF">ACFSM5_14845</name>
</gene>
<feature type="signal peptide" evidence="2">
    <location>
        <begin position="1"/>
        <end position="21"/>
    </location>
</feature>
<dbReference type="PANTHER" id="PTHR35936">
    <property type="entry name" value="MEMBRANE-BOUND LYTIC MUREIN TRANSGLYCOSYLASE F"/>
    <property type="match status" value="1"/>
</dbReference>
<keyword evidence="1 2" id="KW-0732">Signal</keyword>
<accession>A0ABW5DSV5</accession>
<evidence type="ECO:0000256" key="1">
    <source>
        <dbReference type="ARBA" id="ARBA00022729"/>
    </source>
</evidence>
<proteinExistence type="predicted"/>
<dbReference type="InterPro" id="IPR001638">
    <property type="entry name" value="Solute-binding_3/MltF_N"/>
</dbReference>
<keyword evidence="5" id="KW-1185">Reference proteome</keyword>
<dbReference type="RefSeq" id="WP_379877224.1">
    <property type="nucleotide sequence ID" value="NZ_JBHUIP010000012.1"/>
</dbReference>
<feature type="chain" id="PRO_5047030663" evidence="2">
    <location>
        <begin position="22"/>
        <end position="247"/>
    </location>
</feature>
<protein>
    <submittedName>
        <fullName evidence="4">Substrate-binding periplasmic protein</fullName>
    </submittedName>
</protein>
<dbReference type="EMBL" id="JBHUIP010000012">
    <property type="protein sequence ID" value="MFD2264177.1"/>
    <property type="molecule type" value="Genomic_DNA"/>
</dbReference>
<dbReference type="Proteomes" id="UP001597295">
    <property type="component" value="Unassembled WGS sequence"/>
</dbReference>
<feature type="domain" description="Solute-binding protein family 3/N-terminal" evidence="3">
    <location>
        <begin position="24"/>
        <end position="247"/>
    </location>
</feature>
<sequence>MRSVGALLAVFGTLIATSAVGQEPLRLATGEDYTPWVDSMRADGGLAIKLVRQIEREAGIPIEIHYVPWARAEIMADRGDVHGIFPYIRTPEREGRFTFSRPFFTVVEAYWALADRPISLVSDLSTLYGDIVCVPRGFALPERLVLAQLAGDVVLSQPQTMSDCLRALNDGTTQLVVANAPLIAAWRRTRAPGLPAVVQTPIPSRIHPHFILWGSKGKPLVERIDEALERLAAKGAVAAIEREAVAP</sequence>